<dbReference type="CDD" id="cd01107">
    <property type="entry name" value="HTH_BmrR"/>
    <property type="match status" value="1"/>
</dbReference>
<keyword evidence="5" id="KW-1185">Reference proteome</keyword>
<dbReference type="SMART" id="SM00422">
    <property type="entry name" value="HTH_MERR"/>
    <property type="match status" value="1"/>
</dbReference>
<dbReference type="CDD" id="cd00143">
    <property type="entry name" value="PP2Cc"/>
    <property type="match status" value="1"/>
</dbReference>
<evidence type="ECO:0000313" key="4">
    <source>
        <dbReference type="EMBL" id="AGZ44984.1"/>
    </source>
</evidence>
<gene>
    <name evidence="4" type="ORF">AFR_33630</name>
</gene>
<evidence type="ECO:0000313" key="5">
    <source>
        <dbReference type="Proteomes" id="UP000017746"/>
    </source>
</evidence>
<dbReference type="PROSITE" id="PS51746">
    <property type="entry name" value="PPM_2"/>
    <property type="match status" value="1"/>
</dbReference>
<evidence type="ECO:0000259" key="2">
    <source>
        <dbReference type="PROSITE" id="PS50937"/>
    </source>
</evidence>
<dbReference type="PROSITE" id="PS50937">
    <property type="entry name" value="HTH_MERR_2"/>
    <property type="match status" value="1"/>
</dbReference>
<accession>U5W768</accession>
<dbReference type="PROSITE" id="PS00552">
    <property type="entry name" value="HTH_MERR_1"/>
    <property type="match status" value="1"/>
</dbReference>
<protein>
    <submittedName>
        <fullName evidence="4">Regulatory protein</fullName>
    </submittedName>
</protein>
<dbReference type="Gene3D" id="1.10.1660.10">
    <property type="match status" value="1"/>
</dbReference>
<dbReference type="KEGG" id="afs:AFR_33630"/>
<dbReference type="PANTHER" id="PTHR30204:SF97">
    <property type="entry name" value="MERR FAMILY REGULATORY PROTEIN"/>
    <property type="match status" value="1"/>
</dbReference>
<dbReference type="SUPFAM" id="SSF81606">
    <property type="entry name" value="PP2C-like"/>
    <property type="match status" value="1"/>
</dbReference>
<evidence type="ECO:0000259" key="3">
    <source>
        <dbReference type="PROSITE" id="PS51746"/>
    </source>
</evidence>
<dbReference type="GO" id="GO:0003677">
    <property type="term" value="F:DNA binding"/>
    <property type="evidence" value="ECO:0007669"/>
    <property type="project" value="UniProtKB-KW"/>
</dbReference>
<dbReference type="eggNOG" id="COG0631">
    <property type="taxonomic scope" value="Bacteria"/>
</dbReference>
<keyword evidence="1" id="KW-0238">DNA-binding</keyword>
<evidence type="ECO:0000256" key="1">
    <source>
        <dbReference type="ARBA" id="ARBA00023125"/>
    </source>
</evidence>
<dbReference type="PATRIC" id="fig|1246995.3.peg.6806"/>
<dbReference type="HOGENOM" id="CLU_034545_3_2_11"/>
<feature type="domain" description="PPM-type phosphatase" evidence="3">
    <location>
        <begin position="128"/>
        <end position="341"/>
    </location>
</feature>
<dbReference type="PANTHER" id="PTHR30204">
    <property type="entry name" value="REDOX-CYCLING DRUG-SENSING TRANSCRIPTIONAL ACTIVATOR SOXR"/>
    <property type="match status" value="1"/>
</dbReference>
<feature type="domain" description="HTH merR-type" evidence="2">
    <location>
        <begin position="7"/>
        <end position="77"/>
    </location>
</feature>
<dbReference type="Gene3D" id="3.60.40.10">
    <property type="entry name" value="PPM-type phosphatase domain"/>
    <property type="match status" value="1"/>
</dbReference>
<dbReference type="SMART" id="SM00332">
    <property type="entry name" value="PP2Cc"/>
    <property type="match status" value="1"/>
</dbReference>
<proteinExistence type="predicted"/>
<organism evidence="4 5">
    <name type="scientific">Actinoplanes friuliensis DSM 7358</name>
    <dbReference type="NCBI Taxonomy" id="1246995"/>
    <lineage>
        <taxon>Bacteria</taxon>
        <taxon>Bacillati</taxon>
        <taxon>Actinomycetota</taxon>
        <taxon>Actinomycetes</taxon>
        <taxon>Micromonosporales</taxon>
        <taxon>Micromonosporaceae</taxon>
        <taxon>Actinoplanes</taxon>
    </lineage>
</organism>
<sequence>MDMGGELLTIGAFARAARLSPKALRLYDNLGLLRPAAVDVDSGYRYYAPAQLGRARLVAWLRRIGMPLARIQEVCDLPGPAAAAAITAHLAEAEAELADRKRLAGFLVDHLTGKGTPMSENRPTLGLRFAARSETGKVRETNHDIAYAGSTLLAVADGSGPSGTLAATAAVDAFRALPELTLDSLAAGLRNASAAVEQYGDQSISTLTALLWSGSRVGVVHIGDTRAYLLRGGVVSRFTDDHSYVQTLVDEGRLDAADLLTHPQRPVLVRALGANGEADISLRTAVQGDRYLLCSDGLWAVVDPAPVLSAGLDPSATVNQLVDLALDAGAPDNIACVVADVVPV</sequence>
<dbReference type="EMBL" id="CP006272">
    <property type="protein sequence ID" value="AGZ44984.1"/>
    <property type="molecule type" value="Genomic_DNA"/>
</dbReference>
<dbReference type="SUPFAM" id="SSF46955">
    <property type="entry name" value="Putative DNA-binding domain"/>
    <property type="match status" value="1"/>
</dbReference>
<dbReference type="InterPro" id="IPR047057">
    <property type="entry name" value="MerR_fam"/>
</dbReference>
<dbReference type="InterPro" id="IPR036457">
    <property type="entry name" value="PPM-type-like_dom_sf"/>
</dbReference>
<dbReference type="STRING" id="1246995.AFR_33630"/>
<dbReference type="AlphaFoldDB" id="U5W768"/>
<dbReference type="Pfam" id="PF13411">
    <property type="entry name" value="MerR_1"/>
    <property type="match status" value="1"/>
</dbReference>
<reference evidence="4 5" key="1">
    <citation type="journal article" date="2014" name="J. Biotechnol.">
        <title>Complete genome sequence of the actinobacterium Actinoplanes friuliensis HAG 010964, producer of the lipopeptide antibiotic friulimycin.</title>
        <authorList>
            <person name="Ruckert C."/>
            <person name="Szczepanowski R."/>
            <person name="Albersmeier A."/>
            <person name="Goesmann A."/>
            <person name="Fischer N."/>
            <person name="Steinkamper A."/>
            <person name="Puhler A."/>
            <person name="Biener R."/>
            <person name="Schwartz D."/>
            <person name="Kalinowski J."/>
        </authorList>
    </citation>
    <scope>NUCLEOTIDE SEQUENCE [LARGE SCALE GENOMIC DNA]</scope>
    <source>
        <strain evidence="4 5">DSM 7358</strain>
    </source>
</reference>
<dbReference type="Proteomes" id="UP000017746">
    <property type="component" value="Chromosome"/>
</dbReference>
<dbReference type="eggNOG" id="COG0789">
    <property type="taxonomic scope" value="Bacteria"/>
</dbReference>
<dbReference type="SMART" id="SM00331">
    <property type="entry name" value="PP2C_SIG"/>
    <property type="match status" value="1"/>
</dbReference>
<dbReference type="InterPro" id="IPR001932">
    <property type="entry name" value="PPM-type_phosphatase-like_dom"/>
</dbReference>
<dbReference type="GO" id="GO:0003700">
    <property type="term" value="F:DNA-binding transcription factor activity"/>
    <property type="evidence" value="ECO:0007669"/>
    <property type="project" value="InterPro"/>
</dbReference>
<dbReference type="InterPro" id="IPR009061">
    <property type="entry name" value="DNA-bd_dom_put_sf"/>
</dbReference>
<name>U5W768_9ACTN</name>
<dbReference type="InterPro" id="IPR000551">
    <property type="entry name" value="MerR-type_HTH_dom"/>
</dbReference>